<keyword evidence="2" id="KW-1185">Reference proteome</keyword>
<dbReference type="Proteomes" id="UP000198346">
    <property type="component" value="Unassembled WGS sequence"/>
</dbReference>
<dbReference type="EMBL" id="FZQA01000002">
    <property type="protein sequence ID" value="SNT72204.1"/>
    <property type="molecule type" value="Genomic_DNA"/>
</dbReference>
<organism evidence="1 2">
    <name type="scientific">Amphiplicatus metriothermophilus</name>
    <dbReference type="NCBI Taxonomy" id="1519374"/>
    <lineage>
        <taxon>Bacteria</taxon>
        <taxon>Pseudomonadati</taxon>
        <taxon>Pseudomonadota</taxon>
        <taxon>Alphaproteobacteria</taxon>
        <taxon>Parvularculales</taxon>
        <taxon>Parvularculaceae</taxon>
        <taxon>Amphiplicatus</taxon>
    </lineage>
</organism>
<reference evidence="1 2" key="1">
    <citation type="submission" date="2017-07" db="EMBL/GenBank/DDBJ databases">
        <authorList>
            <person name="Sun Z.S."/>
            <person name="Albrecht U."/>
            <person name="Echele G."/>
            <person name="Lee C.C."/>
        </authorList>
    </citation>
    <scope>NUCLEOTIDE SEQUENCE [LARGE SCALE GENOMIC DNA]</scope>
    <source>
        <strain evidence="1 2">CGMCC 1.12710</strain>
    </source>
</reference>
<dbReference type="Pfam" id="PF11288">
    <property type="entry name" value="DUF3089"/>
    <property type="match status" value="1"/>
</dbReference>
<dbReference type="AlphaFoldDB" id="A0A239PPH8"/>
<sequence length="393" mass="43659">MSRRAAFWVAGGAFTALAIVAAIVFQDALTRSLLNPSTPFQVSSPPPAPDYAARGAWLVWPDRESGTAEADIFYIHSTTYYSSESWNAPIDDASADAAARRAAAPNEVGPFFGLGRIYAPRYRQATLFAFFTHKYDGVAARRLAYRDVRRAFEAFLKTSGAERPIILVGYGQGGLHALGLLQDYFQGDEALRRRLAAAYVLRQAVPLSLFDAQLARTPPCTEPDQARCVVSYTDFEKPFDEEMRRTRDRSMVWTPEGDLIATKGEPLLCVNPIAGRRTREHVGPAQHVGAASATGLRLGETPPPVARAIGAQCVDGVLVVDRPRQDFLRRSGWFGAKWRVQHFNLFYFDLAEDAKRRLAVLKERLEREARYLDPIEQAVEIETSPVNKVPSPE</sequence>
<gene>
    <name evidence="1" type="ORF">SAMN06297382_1240</name>
</gene>
<evidence type="ECO:0000313" key="2">
    <source>
        <dbReference type="Proteomes" id="UP000198346"/>
    </source>
</evidence>
<proteinExistence type="predicted"/>
<protein>
    <recommendedName>
        <fullName evidence="3">DUF3089 domain-containing protein</fullName>
    </recommendedName>
</protein>
<evidence type="ECO:0000313" key="1">
    <source>
        <dbReference type="EMBL" id="SNT72204.1"/>
    </source>
</evidence>
<dbReference type="RefSeq" id="WP_089411719.1">
    <property type="nucleotide sequence ID" value="NZ_FZQA01000002.1"/>
</dbReference>
<dbReference type="SUPFAM" id="SSF53474">
    <property type="entry name" value="alpha/beta-Hydrolases"/>
    <property type="match status" value="1"/>
</dbReference>
<accession>A0A239PPH8</accession>
<dbReference type="InterPro" id="IPR021440">
    <property type="entry name" value="DUF3089"/>
</dbReference>
<dbReference type="InterPro" id="IPR029058">
    <property type="entry name" value="AB_hydrolase_fold"/>
</dbReference>
<dbReference type="OrthoDB" id="9794645at2"/>
<evidence type="ECO:0008006" key="3">
    <source>
        <dbReference type="Google" id="ProtNLM"/>
    </source>
</evidence>
<name>A0A239PPH8_9PROT</name>